<gene>
    <name evidence="1" type="ORF">B0I35DRAFT_153640</name>
</gene>
<name>A0A8K0WKM4_9HYPO</name>
<comment type="caution">
    <text evidence="1">The sequence shown here is derived from an EMBL/GenBank/DDBJ whole genome shotgun (WGS) entry which is preliminary data.</text>
</comment>
<organism evidence="1 2">
    <name type="scientific">Stachybotrys elegans</name>
    <dbReference type="NCBI Taxonomy" id="80388"/>
    <lineage>
        <taxon>Eukaryota</taxon>
        <taxon>Fungi</taxon>
        <taxon>Dikarya</taxon>
        <taxon>Ascomycota</taxon>
        <taxon>Pezizomycotina</taxon>
        <taxon>Sordariomycetes</taxon>
        <taxon>Hypocreomycetidae</taxon>
        <taxon>Hypocreales</taxon>
        <taxon>Stachybotryaceae</taxon>
        <taxon>Stachybotrys</taxon>
    </lineage>
</organism>
<evidence type="ECO:0008006" key="3">
    <source>
        <dbReference type="Google" id="ProtNLM"/>
    </source>
</evidence>
<sequence>MDPASAIGIASAVIAFLDFGGKIVRQLHKLQRGKPAENDLGRLKQYALGLLASVKLARDTLSDKTTPLEPGIESRSVLLDVLGSADGALDAFVQDINELDSLPNTVWKDRLKKAWKIVRSEGRLRELKAYAELVDQSVQRYLLERSLRLADDSRATTTGDIGLILSHQNTTIGYLQSILDSVQRSSQQSAHLNHHLTTTAVQCRDDSRHHSLAIARLEIATNALSRQLRSTQQEIILQRQVIGAQSLAIRLSNESNFNQLKQDSTTQPIFSLSFLGLKLLLEVKLPNLKRIPTSWGPISSAFSYSKAVTYSTFQHTVVTLIFINVLVLGPDDTTMAVSKFARWSRRLISAKRTVSLLSNRQRWLAPTEPAGPVLTEKNDLLTQINQKIQQELDLRDDQWESEIMSLVARRFMYHGTLLASIALLERKSSFMYLLHYSYLMANLEVFGLPG</sequence>
<dbReference type="AlphaFoldDB" id="A0A8K0WKM4"/>
<dbReference type="EMBL" id="JAGPNK010000025">
    <property type="protein sequence ID" value="KAH7304217.1"/>
    <property type="molecule type" value="Genomic_DNA"/>
</dbReference>
<protein>
    <recommendedName>
        <fullName evidence="3">Fungal N-terminal domain-containing protein</fullName>
    </recommendedName>
</protein>
<accession>A0A8K0WKM4</accession>
<evidence type="ECO:0000313" key="2">
    <source>
        <dbReference type="Proteomes" id="UP000813444"/>
    </source>
</evidence>
<evidence type="ECO:0000313" key="1">
    <source>
        <dbReference type="EMBL" id="KAH7304217.1"/>
    </source>
</evidence>
<dbReference type="Proteomes" id="UP000813444">
    <property type="component" value="Unassembled WGS sequence"/>
</dbReference>
<reference evidence="1" key="1">
    <citation type="journal article" date="2021" name="Nat. Commun.">
        <title>Genetic determinants of endophytism in the Arabidopsis root mycobiome.</title>
        <authorList>
            <person name="Mesny F."/>
            <person name="Miyauchi S."/>
            <person name="Thiergart T."/>
            <person name="Pickel B."/>
            <person name="Atanasova L."/>
            <person name="Karlsson M."/>
            <person name="Huettel B."/>
            <person name="Barry K.W."/>
            <person name="Haridas S."/>
            <person name="Chen C."/>
            <person name="Bauer D."/>
            <person name="Andreopoulos W."/>
            <person name="Pangilinan J."/>
            <person name="LaButti K."/>
            <person name="Riley R."/>
            <person name="Lipzen A."/>
            <person name="Clum A."/>
            <person name="Drula E."/>
            <person name="Henrissat B."/>
            <person name="Kohler A."/>
            <person name="Grigoriev I.V."/>
            <person name="Martin F.M."/>
            <person name="Hacquard S."/>
        </authorList>
    </citation>
    <scope>NUCLEOTIDE SEQUENCE</scope>
    <source>
        <strain evidence="1">MPI-CAGE-CH-0235</strain>
    </source>
</reference>
<keyword evidence="2" id="KW-1185">Reference proteome</keyword>
<proteinExistence type="predicted"/>